<keyword evidence="2" id="KW-1185">Reference proteome</keyword>
<organism evidence="1 2">
    <name type="scientific">Methylocystis echinoides</name>
    <dbReference type="NCBI Taxonomy" id="29468"/>
    <lineage>
        <taxon>Bacteria</taxon>
        <taxon>Pseudomonadati</taxon>
        <taxon>Pseudomonadota</taxon>
        <taxon>Alphaproteobacteria</taxon>
        <taxon>Hyphomicrobiales</taxon>
        <taxon>Methylocystaceae</taxon>
        <taxon>Methylocystis</taxon>
    </lineage>
</organism>
<reference evidence="1" key="1">
    <citation type="journal article" date="2023" name="Int. J. Syst. Evol. Microbiol.">
        <title>Methylocystis iwaonis sp. nov., a type II methane-oxidizing bacterium from surface soil of a rice paddy field in Japan, and emended description of the genus Methylocystis (ex Whittenbury et al. 1970) Bowman et al. 1993.</title>
        <authorList>
            <person name="Kaise H."/>
            <person name="Sawadogo J.B."/>
            <person name="Alam M.S."/>
            <person name="Ueno C."/>
            <person name="Dianou D."/>
            <person name="Shinjo R."/>
            <person name="Asakawa S."/>
        </authorList>
    </citation>
    <scope>NUCLEOTIDE SEQUENCE</scope>
    <source>
        <strain evidence="1">LMG27198</strain>
    </source>
</reference>
<evidence type="ECO:0000313" key="1">
    <source>
        <dbReference type="EMBL" id="GLI93594.1"/>
    </source>
</evidence>
<protein>
    <recommendedName>
        <fullName evidence="3">Phage regulatory protein, Rha family</fullName>
    </recommendedName>
</protein>
<sequence length="84" mass="9557">MTGGFRRRGGNRGEVTSFNEAANRVIRSYEMTRDGFTLLAMGFTGEAALRWKLKYIDAFNRMEAELRGSTKPALDRRMFPTMTA</sequence>
<dbReference type="EMBL" id="BSEC01000001">
    <property type="protein sequence ID" value="GLI93594.1"/>
    <property type="molecule type" value="Genomic_DNA"/>
</dbReference>
<comment type="caution">
    <text evidence="1">The sequence shown here is derived from an EMBL/GenBank/DDBJ whole genome shotgun (WGS) entry which is preliminary data.</text>
</comment>
<evidence type="ECO:0000313" key="2">
    <source>
        <dbReference type="Proteomes" id="UP001144323"/>
    </source>
</evidence>
<dbReference type="RefSeq" id="WP_432806785.1">
    <property type="nucleotide sequence ID" value="NZ_BSEC01000001.1"/>
</dbReference>
<dbReference type="Pfam" id="PF09669">
    <property type="entry name" value="Phage_pRha"/>
    <property type="match status" value="1"/>
</dbReference>
<dbReference type="NCBIfam" id="TIGR02681">
    <property type="entry name" value="phage_pRha"/>
    <property type="match status" value="1"/>
</dbReference>
<name>A0A9W6LSR9_9HYPH</name>
<dbReference type="InterPro" id="IPR014054">
    <property type="entry name" value="Phage_regulatory_Rha"/>
</dbReference>
<gene>
    <name evidence="1" type="ORF">LMG27198_25860</name>
</gene>
<dbReference type="Proteomes" id="UP001144323">
    <property type="component" value="Unassembled WGS sequence"/>
</dbReference>
<proteinExistence type="predicted"/>
<accession>A0A9W6LSR9</accession>
<dbReference type="AlphaFoldDB" id="A0A9W6LSR9"/>
<evidence type="ECO:0008006" key="3">
    <source>
        <dbReference type="Google" id="ProtNLM"/>
    </source>
</evidence>